<protein>
    <submittedName>
        <fullName evidence="3">Uncharacterized protein</fullName>
    </submittedName>
</protein>
<feature type="region of interest" description="Disordered" evidence="1">
    <location>
        <begin position="155"/>
        <end position="175"/>
    </location>
</feature>
<evidence type="ECO:0000256" key="1">
    <source>
        <dbReference type="SAM" id="MobiDB-lite"/>
    </source>
</evidence>
<dbReference type="Proteomes" id="UP001152747">
    <property type="component" value="Unassembled WGS sequence"/>
</dbReference>
<feature type="compositionally biased region" description="Gly residues" evidence="1">
    <location>
        <begin position="78"/>
        <end position="92"/>
    </location>
</feature>
<reference evidence="3" key="1">
    <citation type="submission" date="2022-11" db="EMBL/GenBank/DDBJ databases">
        <authorList>
            <person name="Kikuchi T."/>
        </authorList>
    </citation>
    <scope>NUCLEOTIDE SEQUENCE</scope>
    <source>
        <strain evidence="3">PS1010</strain>
    </source>
</reference>
<feature type="chain" id="PRO_5040114360" evidence="2">
    <location>
        <begin position="19"/>
        <end position="425"/>
    </location>
</feature>
<dbReference type="EMBL" id="CANHGI010000006">
    <property type="protein sequence ID" value="CAI5455149.1"/>
    <property type="molecule type" value="Genomic_DNA"/>
</dbReference>
<feature type="region of interest" description="Disordered" evidence="1">
    <location>
        <begin position="200"/>
        <end position="224"/>
    </location>
</feature>
<proteinExistence type="predicted"/>
<comment type="caution">
    <text evidence="3">The sequence shown here is derived from an EMBL/GenBank/DDBJ whole genome shotgun (WGS) entry which is preliminary data.</text>
</comment>
<dbReference type="AlphaFoldDB" id="A0A9P1IZA1"/>
<sequence>MSQSFVFIFVALVASVLAQSSSSSGNIYGYNYDSNALASGPFLVQNPNYQFLNDQLANEYAQSYQEELRQYDSSVGITGSGTSSGSGSGSVSGSGSTSYNNQIPVSQTYVPVNGYYYGPVMTNAQQNTLNYQQITQKNPSTSASSSTNIYGYNTGSSGSSSSSSTYNNQQMYSAPSTSTATPYIYPFGQYASSSASSTNQVLRDSSSTSGSSSSSTGSNSDVGRTYSLFYNDQTATPAYQSQSDLKTTTLRDQALPSNVNLRGTGPLPGPTLGSSNTLTQQFNDAGSNAYYYSGNANLNSNSGSARVKKASRFFDVAGNQTEMYYPYRTSTNYNTANTNSATGTGSSNSGSTGTFFDSVTAATTTAQKCQLSDPYWCADYVNVYVSSKRTYTSESTQTICSELVASLAESYNGCCTAVRSAGCSM</sequence>
<feature type="region of interest" description="Disordered" evidence="1">
    <location>
        <begin position="256"/>
        <end position="279"/>
    </location>
</feature>
<feature type="signal peptide" evidence="2">
    <location>
        <begin position="1"/>
        <end position="18"/>
    </location>
</feature>
<keyword evidence="4" id="KW-1185">Reference proteome</keyword>
<evidence type="ECO:0000313" key="4">
    <source>
        <dbReference type="Proteomes" id="UP001152747"/>
    </source>
</evidence>
<keyword evidence="2" id="KW-0732">Signal</keyword>
<evidence type="ECO:0000256" key="2">
    <source>
        <dbReference type="SAM" id="SignalP"/>
    </source>
</evidence>
<feature type="compositionally biased region" description="Low complexity" evidence="1">
    <location>
        <begin position="155"/>
        <end position="168"/>
    </location>
</feature>
<accession>A0A9P1IZA1</accession>
<name>A0A9P1IZA1_9PELO</name>
<feature type="region of interest" description="Disordered" evidence="1">
    <location>
        <begin position="75"/>
        <end position="98"/>
    </location>
</feature>
<feature type="compositionally biased region" description="Low complexity" evidence="1">
    <location>
        <begin position="205"/>
        <end position="220"/>
    </location>
</feature>
<dbReference type="OrthoDB" id="5814313at2759"/>
<gene>
    <name evidence="3" type="ORF">CAMP_LOCUS17786</name>
</gene>
<evidence type="ECO:0000313" key="3">
    <source>
        <dbReference type="EMBL" id="CAI5455149.1"/>
    </source>
</evidence>
<organism evidence="3 4">
    <name type="scientific">Caenorhabditis angaria</name>
    <dbReference type="NCBI Taxonomy" id="860376"/>
    <lineage>
        <taxon>Eukaryota</taxon>
        <taxon>Metazoa</taxon>
        <taxon>Ecdysozoa</taxon>
        <taxon>Nematoda</taxon>
        <taxon>Chromadorea</taxon>
        <taxon>Rhabditida</taxon>
        <taxon>Rhabditina</taxon>
        <taxon>Rhabditomorpha</taxon>
        <taxon>Rhabditoidea</taxon>
        <taxon>Rhabditidae</taxon>
        <taxon>Peloderinae</taxon>
        <taxon>Caenorhabditis</taxon>
    </lineage>
</organism>